<proteinExistence type="predicted"/>
<accession>A0A8J8NU69</accession>
<feature type="region of interest" description="Disordered" evidence="1">
    <location>
        <begin position="148"/>
        <end position="174"/>
    </location>
</feature>
<feature type="compositionally biased region" description="Basic and acidic residues" evidence="1">
    <location>
        <begin position="585"/>
        <end position="599"/>
    </location>
</feature>
<sequence>MSKFDAVCTLIQLIANNYNKAGEFRIQSLFTAMDHQKSPSMHGSPHLLSLPSQQLKLLPTLQLKKSNNIRNGASTSMSAAPVVAPQSPQIVGIGSMSLKNIMTIKDLIKFGKELKLEKNLRATSTNLEALQQRRAYRKIIKMRSLKANDDLKGLPPPPKYERHHRHQGVSGSYNDFDSVEEQMETSIRRSSLDYPPIHETTFDEMTQEEETVNDDSSGVEIGDVQEQQETQLLEENQSPSPTQHFTKVLEVKMPTVAITKQELVEAKNEIDFSNSSMISQSTRSHQGWQRFFENPIPNGFKIPEKLTGVDRIRVIGIGRLSKNDICGTKDLKIKPVLLKPPKKAPETTIRKKKPPVKKNRLSSSLEQDKQFDVLESIKKNLNILKDTIEQESINKQTQQMGYSPIKSKLLRFKERAPKDVLEDAERLFTENLKINPAPTQSLGQMNIPRKSRPQFHQRDFEFPAYLPKNVRLQKCALALSNQPSPLYPLRKGTNGKPLEHNERLRQLCSLRVSKSELCPTFPYQPAEPREHSKHVLPSHLQINARQIHELPNDHLALVRYLHAFTAGGGQCNGGRECEDSQDQIQEAHQEKHHEHEQVI</sequence>
<name>A0A8J8NU69_HALGN</name>
<protein>
    <submittedName>
        <fullName evidence="2">Uncharacterized protein</fullName>
    </submittedName>
</protein>
<comment type="caution">
    <text evidence="2">The sequence shown here is derived from an EMBL/GenBank/DDBJ whole genome shotgun (WGS) entry which is preliminary data.</text>
</comment>
<feature type="compositionally biased region" description="Basic residues" evidence="1">
    <location>
        <begin position="350"/>
        <end position="360"/>
    </location>
</feature>
<dbReference type="EMBL" id="RRYP01005829">
    <property type="protein sequence ID" value="TNV81702.1"/>
    <property type="molecule type" value="Genomic_DNA"/>
</dbReference>
<organism evidence="2 3">
    <name type="scientific">Halteria grandinella</name>
    <dbReference type="NCBI Taxonomy" id="5974"/>
    <lineage>
        <taxon>Eukaryota</taxon>
        <taxon>Sar</taxon>
        <taxon>Alveolata</taxon>
        <taxon>Ciliophora</taxon>
        <taxon>Intramacronucleata</taxon>
        <taxon>Spirotrichea</taxon>
        <taxon>Stichotrichia</taxon>
        <taxon>Sporadotrichida</taxon>
        <taxon>Halteriidae</taxon>
        <taxon>Halteria</taxon>
    </lineage>
</organism>
<dbReference type="Proteomes" id="UP000785679">
    <property type="component" value="Unassembled WGS sequence"/>
</dbReference>
<evidence type="ECO:0000256" key="1">
    <source>
        <dbReference type="SAM" id="MobiDB-lite"/>
    </source>
</evidence>
<feature type="region of interest" description="Disordered" evidence="1">
    <location>
        <begin position="571"/>
        <end position="599"/>
    </location>
</feature>
<gene>
    <name evidence="2" type="ORF">FGO68_gene7497</name>
</gene>
<dbReference type="AlphaFoldDB" id="A0A8J8NU69"/>
<evidence type="ECO:0000313" key="2">
    <source>
        <dbReference type="EMBL" id="TNV81702.1"/>
    </source>
</evidence>
<feature type="region of interest" description="Disordered" evidence="1">
    <location>
        <begin position="342"/>
        <end position="364"/>
    </location>
</feature>
<evidence type="ECO:0000313" key="3">
    <source>
        <dbReference type="Proteomes" id="UP000785679"/>
    </source>
</evidence>
<keyword evidence="3" id="KW-1185">Reference proteome</keyword>
<reference evidence="2" key="1">
    <citation type="submission" date="2019-06" db="EMBL/GenBank/DDBJ databases">
        <authorList>
            <person name="Zheng W."/>
        </authorList>
    </citation>
    <scope>NUCLEOTIDE SEQUENCE</scope>
    <source>
        <strain evidence="2">QDHG01</strain>
    </source>
</reference>